<dbReference type="Gene3D" id="3.30.70.1350">
    <property type="entry name" value="Cation efflux protein, cytoplasmic domain"/>
    <property type="match status" value="1"/>
</dbReference>
<dbReference type="SUPFAM" id="SSF160240">
    <property type="entry name" value="Cation efflux protein cytoplasmic domain-like"/>
    <property type="match status" value="1"/>
</dbReference>
<dbReference type="Pfam" id="PF01545">
    <property type="entry name" value="Cation_efflux"/>
    <property type="match status" value="1"/>
</dbReference>
<accession>A0A0R1KAT6</accession>
<feature type="transmembrane region" description="Helical" evidence="7">
    <location>
        <begin position="123"/>
        <end position="143"/>
    </location>
</feature>
<dbReference type="PANTHER" id="PTHR43840">
    <property type="entry name" value="MITOCHONDRIAL METAL TRANSPORTER 1-RELATED"/>
    <property type="match status" value="1"/>
</dbReference>
<evidence type="ECO:0000256" key="1">
    <source>
        <dbReference type="ARBA" id="ARBA00004141"/>
    </source>
</evidence>
<dbReference type="AlphaFoldDB" id="A0A0R1KAT6"/>
<feature type="transmembrane region" description="Helical" evidence="7">
    <location>
        <begin position="54"/>
        <end position="71"/>
    </location>
</feature>
<dbReference type="SUPFAM" id="SSF161111">
    <property type="entry name" value="Cation efflux protein transmembrane domain-like"/>
    <property type="match status" value="1"/>
</dbReference>
<dbReference type="EMBL" id="AZDZ01000022">
    <property type="protein sequence ID" value="KRK78547.1"/>
    <property type="molecule type" value="Genomic_DNA"/>
</dbReference>
<dbReference type="InterPro" id="IPR058533">
    <property type="entry name" value="Cation_efflux_TM"/>
</dbReference>
<evidence type="ECO:0000256" key="5">
    <source>
        <dbReference type="ARBA" id="ARBA00022989"/>
    </source>
</evidence>
<dbReference type="PANTHER" id="PTHR43840:SF50">
    <property type="entry name" value="MANGANESE EFFLUX SYSTEM PROTEIN MNES"/>
    <property type="match status" value="1"/>
</dbReference>
<dbReference type="InterPro" id="IPR027470">
    <property type="entry name" value="Cation_efflux_CTD"/>
</dbReference>
<dbReference type="Proteomes" id="UP000051248">
    <property type="component" value="Unassembled WGS sequence"/>
</dbReference>
<evidence type="ECO:0000259" key="9">
    <source>
        <dbReference type="Pfam" id="PF16916"/>
    </source>
</evidence>
<dbReference type="Pfam" id="PF16916">
    <property type="entry name" value="ZT_dimer"/>
    <property type="match status" value="1"/>
</dbReference>
<keyword evidence="11" id="KW-1185">Reference proteome</keyword>
<dbReference type="GO" id="GO:0016020">
    <property type="term" value="C:membrane"/>
    <property type="evidence" value="ECO:0007669"/>
    <property type="project" value="UniProtKB-SubCell"/>
</dbReference>
<feature type="domain" description="Cation efflux protein cytoplasmic" evidence="9">
    <location>
        <begin position="228"/>
        <end position="284"/>
    </location>
</feature>
<reference evidence="10 11" key="1">
    <citation type="journal article" date="2015" name="Genome Announc.">
        <title>Expanding the biotechnology potential of lactobacilli through comparative genomics of 213 strains and associated genera.</title>
        <authorList>
            <person name="Sun Z."/>
            <person name="Harris H.M."/>
            <person name="McCann A."/>
            <person name="Guo C."/>
            <person name="Argimon S."/>
            <person name="Zhang W."/>
            <person name="Yang X."/>
            <person name="Jeffery I.B."/>
            <person name="Cooney J.C."/>
            <person name="Kagawa T.F."/>
            <person name="Liu W."/>
            <person name="Song Y."/>
            <person name="Salvetti E."/>
            <person name="Wrobel A."/>
            <person name="Rasinkangas P."/>
            <person name="Parkhill J."/>
            <person name="Rea M.C."/>
            <person name="O'Sullivan O."/>
            <person name="Ritari J."/>
            <person name="Douillard F.P."/>
            <person name="Paul Ross R."/>
            <person name="Yang R."/>
            <person name="Briner A.E."/>
            <person name="Felis G.E."/>
            <person name="de Vos W.M."/>
            <person name="Barrangou R."/>
            <person name="Klaenhammer T.R."/>
            <person name="Caufield P.W."/>
            <person name="Cui Y."/>
            <person name="Zhang H."/>
            <person name="O'Toole P.W."/>
        </authorList>
    </citation>
    <scope>NUCLEOTIDE SEQUENCE [LARGE SCALE GENOMIC DNA]</scope>
    <source>
        <strain evidence="10 11">DSM 19682</strain>
    </source>
</reference>
<gene>
    <name evidence="10" type="ORF">FD03_GL002322</name>
</gene>
<feature type="transmembrane region" description="Helical" evidence="7">
    <location>
        <begin position="83"/>
        <end position="107"/>
    </location>
</feature>
<evidence type="ECO:0000256" key="2">
    <source>
        <dbReference type="ARBA" id="ARBA00008114"/>
    </source>
</evidence>
<comment type="subcellular location">
    <subcellularLocation>
        <location evidence="1">Membrane</location>
        <topology evidence="1">Multi-pass membrane protein</topology>
    </subcellularLocation>
</comment>
<evidence type="ECO:0000256" key="4">
    <source>
        <dbReference type="ARBA" id="ARBA00022692"/>
    </source>
</evidence>
<keyword evidence="4 7" id="KW-0812">Transmembrane</keyword>
<evidence type="ECO:0000256" key="7">
    <source>
        <dbReference type="SAM" id="Phobius"/>
    </source>
</evidence>
<keyword evidence="3" id="KW-0813">Transport</keyword>
<dbReference type="PATRIC" id="fig|1423775.4.peg.2361"/>
<dbReference type="OrthoDB" id="9806522at2"/>
<name>A0A0R1KAT6_9LACO</name>
<dbReference type="InterPro" id="IPR002524">
    <property type="entry name" value="Cation_efflux"/>
</dbReference>
<feature type="transmembrane region" description="Helical" evidence="7">
    <location>
        <begin position="164"/>
        <end position="183"/>
    </location>
</feature>
<sequence length="294" mass="33269">MEYEEFEKNTLHEIKSSQIIAISNVCFYLIISATKLIVGHFVNSTALKADGYNGATDTLSYLIIFLGLMFAKRPVDQFHKFGYAKAETLATLMTSVLISETGMWVIYKGICALVNRNDSRPDFLAAFVGIGIGLLTFIVFLINRHIATRINSKPLLASSHDQRLDAITSVTTGIVIVISSLGFAWLDKLNAIIIGVFMMRTAYKIFDSSAFRLIDGFDKGKLNTFKLEISKFKKIKKIQQIQGREYENDIYLSVVVQVNHKMTVEETTKLRDNIQEDLQKKYGIFKLDMQFSTK</sequence>
<protein>
    <submittedName>
        <fullName evidence="10">Cation efflux transporter</fullName>
    </submittedName>
</protein>
<feature type="transmembrane region" description="Helical" evidence="7">
    <location>
        <begin position="21"/>
        <end position="42"/>
    </location>
</feature>
<dbReference type="STRING" id="1423775.FD03_GL002322"/>
<evidence type="ECO:0000256" key="6">
    <source>
        <dbReference type="ARBA" id="ARBA00023136"/>
    </source>
</evidence>
<dbReference type="eggNOG" id="COG0053">
    <property type="taxonomic scope" value="Bacteria"/>
</dbReference>
<keyword evidence="6 7" id="KW-0472">Membrane</keyword>
<evidence type="ECO:0000313" key="11">
    <source>
        <dbReference type="Proteomes" id="UP000051248"/>
    </source>
</evidence>
<dbReference type="InterPro" id="IPR050291">
    <property type="entry name" value="CDF_Transporter"/>
</dbReference>
<dbReference type="RefSeq" id="WP_025023866.1">
    <property type="nucleotide sequence ID" value="NZ_AZDZ01000022.1"/>
</dbReference>
<feature type="domain" description="Cation efflux protein transmembrane" evidence="8">
    <location>
        <begin position="25"/>
        <end position="213"/>
    </location>
</feature>
<keyword evidence="5 7" id="KW-1133">Transmembrane helix</keyword>
<evidence type="ECO:0000313" key="10">
    <source>
        <dbReference type="EMBL" id="KRK78547.1"/>
    </source>
</evidence>
<comment type="caution">
    <text evidence="10">The sequence shown here is derived from an EMBL/GenBank/DDBJ whole genome shotgun (WGS) entry which is preliminary data.</text>
</comment>
<comment type="similarity">
    <text evidence="2">Belongs to the cation diffusion facilitator (CDF) transporter (TC 2.A.4) family.</text>
</comment>
<evidence type="ECO:0000256" key="3">
    <source>
        <dbReference type="ARBA" id="ARBA00022448"/>
    </source>
</evidence>
<dbReference type="GO" id="GO:0008324">
    <property type="term" value="F:monoatomic cation transmembrane transporter activity"/>
    <property type="evidence" value="ECO:0007669"/>
    <property type="project" value="InterPro"/>
</dbReference>
<dbReference type="InterPro" id="IPR036837">
    <property type="entry name" value="Cation_efflux_CTD_sf"/>
</dbReference>
<dbReference type="NCBIfam" id="TIGR01297">
    <property type="entry name" value="CDF"/>
    <property type="match status" value="1"/>
</dbReference>
<evidence type="ECO:0000259" key="8">
    <source>
        <dbReference type="Pfam" id="PF01545"/>
    </source>
</evidence>
<dbReference type="Gene3D" id="1.20.1510.10">
    <property type="entry name" value="Cation efflux protein transmembrane domain"/>
    <property type="match status" value="1"/>
</dbReference>
<dbReference type="InterPro" id="IPR027469">
    <property type="entry name" value="Cation_efflux_TMD_sf"/>
</dbReference>
<organism evidence="10 11">
    <name type="scientific">Companilactobacillus nodensis DSM 19682 = JCM 14932 = NBRC 107160</name>
    <dbReference type="NCBI Taxonomy" id="1423775"/>
    <lineage>
        <taxon>Bacteria</taxon>
        <taxon>Bacillati</taxon>
        <taxon>Bacillota</taxon>
        <taxon>Bacilli</taxon>
        <taxon>Lactobacillales</taxon>
        <taxon>Lactobacillaceae</taxon>
        <taxon>Companilactobacillus</taxon>
    </lineage>
</organism>
<proteinExistence type="inferred from homology"/>